<protein>
    <submittedName>
        <fullName evidence="2">Uncharacterized protein</fullName>
    </submittedName>
</protein>
<dbReference type="Proteomes" id="UP001500936">
    <property type="component" value="Unassembled WGS sequence"/>
</dbReference>
<evidence type="ECO:0000313" key="2">
    <source>
        <dbReference type="EMBL" id="GAA4418708.1"/>
    </source>
</evidence>
<evidence type="ECO:0000256" key="1">
    <source>
        <dbReference type="SAM" id="MobiDB-lite"/>
    </source>
</evidence>
<name>A0ABP8KZL5_9BACT</name>
<keyword evidence="3" id="KW-1185">Reference proteome</keyword>
<organism evidence="2 3">
    <name type="scientific">Nibrella viscosa</name>
    <dbReference type="NCBI Taxonomy" id="1084524"/>
    <lineage>
        <taxon>Bacteria</taxon>
        <taxon>Pseudomonadati</taxon>
        <taxon>Bacteroidota</taxon>
        <taxon>Cytophagia</taxon>
        <taxon>Cytophagales</taxon>
        <taxon>Spirosomataceae</taxon>
        <taxon>Nibrella</taxon>
    </lineage>
</organism>
<feature type="region of interest" description="Disordered" evidence="1">
    <location>
        <begin position="1"/>
        <end position="20"/>
    </location>
</feature>
<comment type="caution">
    <text evidence="2">The sequence shown here is derived from an EMBL/GenBank/DDBJ whole genome shotgun (WGS) entry which is preliminary data.</text>
</comment>
<proteinExistence type="predicted"/>
<sequence>MASDTTDDPARPQNPQVPFVREVKGSGGKLMEVTFPGQPPMQVPSAKLGEVLASYTEGLVSQGLPDYGPALIQRGWSGVKDEITEEVEQILGELENDLMNGIKDEIEQLAQQALGSLLNISPISEVARLRKMVKDGLSKQQKIEYQNYKVDYAWKKAHTELSENFVSYYEKKELKKKFQMVSMQEEGGQKLLNSGVFTPAEQQQYGKILSTLSFTDDLAAEVKTACNLSQTAVWMSEGERINVLDMVEEDLFTRVKSLKAYNAEIAKAATARRKQLMQNRLTKSLYREGTKLNRNVSTYKTKWE</sequence>
<dbReference type="EMBL" id="BAABHB010000017">
    <property type="protein sequence ID" value="GAA4418708.1"/>
    <property type="molecule type" value="Genomic_DNA"/>
</dbReference>
<accession>A0ABP8KZL5</accession>
<reference evidence="3" key="1">
    <citation type="journal article" date="2019" name="Int. J. Syst. Evol. Microbiol.">
        <title>The Global Catalogue of Microorganisms (GCM) 10K type strain sequencing project: providing services to taxonomists for standard genome sequencing and annotation.</title>
        <authorList>
            <consortium name="The Broad Institute Genomics Platform"/>
            <consortium name="The Broad Institute Genome Sequencing Center for Infectious Disease"/>
            <person name="Wu L."/>
            <person name="Ma J."/>
        </authorList>
    </citation>
    <scope>NUCLEOTIDE SEQUENCE [LARGE SCALE GENOMIC DNA]</scope>
    <source>
        <strain evidence="3">JCM 17925</strain>
    </source>
</reference>
<evidence type="ECO:0000313" key="3">
    <source>
        <dbReference type="Proteomes" id="UP001500936"/>
    </source>
</evidence>
<gene>
    <name evidence="2" type="ORF">GCM10023187_52360</name>
</gene>